<dbReference type="InterPro" id="IPR006202">
    <property type="entry name" value="Neur_chan_lig-bd"/>
</dbReference>
<feature type="transmembrane region" description="Helical" evidence="20">
    <location>
        <begin position="446"/>
        <end position="466"/>
    </location>
</feature>
<gene>
    <name evidence="24" type="ORF">PFLUV_G00241310</name>
</gene>
<dbReference type="InterPro" id="IPR038050">
    <property type="entry name" value="Neuro_actylchol_rec"/>
</dbReference>
<keyword evidence="7 20" id="KW-0406">Ion transport</keyword>
<dbReference type="PANTHER" id="PTHR18945">
    <property type="entry name" value="NEUROTRANSMITTER GATED ION CHANNEL"/>
    <property type="match status" value="1"/>
</dbReference>
<dbReference type="FunFam" id="2.70.170.10:FF:000017">
    <property type="entry name" value="5-hydroxytryptamine receptor 3A"/>
    <property type="match status" value="1"/>
</dbReference>
<keyword evidence="12" id="KW-0628">Postsynaptic cell membrane</keyword>
<feature type="coiled-coil region" evidence="21">
    <location>
        <begin position="399"/>
        <end position="426"/>
    </location>
</feature>
<evidence type="ECO:0000256" key="14">
    <source>
        <dbReference type="ARBA" id="ARBA00023303"/>
    </source>
</evidence>
<dbReference type="CDD" id="cd19063">
    <property type="entry name" value="LGIC_TM_5-HT3"/>
    <property type="match status" value="1"/>
</dbReference>
<evidence type="ECO:0000256" key="13">
    <source>
        <dbReference type="ARBA" id="ARBA00023286"/>
    </source>
</evidence>
<dbReference type="InterPro" id="IPR018000">
    <property type="entry name" value="Neurotransmitter_ion_chnl_CS"/>
</dbReference>
<keyword evidence="9" id="KW-1015">Disulfide bond</keyword>
<dbReference type="Proteomes" id="UP000465112">
    <property type="component" value="Chromosome 21"/>
</dbReference>
<evidence type="ECO:0000256" key="5">
    <source>
        <dbReference type="ARBA" id="ARBA00022989"/>
    </source>
</evidence>
<name>A0A6A5E3K8_PERFL</name>
<dbReference type="InterPro" id="IPR006029">
    <property type="entry name" value="Neurotrans-gated_channel_TM"/>
</dbReference>
<feature type="domain" description="Neurotransmitter-gated ion-channel transmembrane" evidence="23">
    <location>
        <begin position="274"/>
        <end position="373"/>
    </location>
</feature>
<evidence type="ECO:0000256" key="20">
    <source>
        <dbReference type="RuleBase" id="RU000687"/>
    </source>
</evidence>
<dbReference type="EMBL" id="VHII01000021">
    <property type="protein sequence ID" value="KAF1373665.1"/>
    <property type="molecule type" value="Genomic_DNA"/>
</dbReference>
<dbReference type="Gene3D" id="2.70.170.10">
    <property type="entry name" value="Neurotransmitter-gated ion-channel ligand-binding domain"/>
    <property type="match status" value="1"/>
</dbReference>
<comment type="catalytic activity">
    <reaction evidence="18">
        <text>Ca(2+)(in) = Ca(2+)(out)</text>
        <dbReference type="Rhea" id="RHEA:29671"/>
        <dbReference type="ChEBI" id="CHEBI:29108"/>
    </reaction>
</comment>
<evidence type="ECO:0000313" key="24">
    <source>
        <dbReference type="EMBL" id="KAF1373665.1"/>
    </source>
</evidence>
<accession>A0A6A5E3K8</accession>
<dbReference type="InterPro" id="IPR036719">
    <property type="entry name" value="Neuro-gated_channel_TM_sf"/>
</dbReference>
<evidence type="ECO:0000256" key="6">
    <source>
        <dbReference type="ARBA" id="ARBA00023018"/>
    </source>
</evidence>
<keyword evidence="25" id="KW-1185">Reference proteome</keyword>
<evidence type="ECO:0000313" key="25">
    <source>
        <dbReference type="Proteomes" id="UP000465112"/>
    </source>
</evidence>
<evidence type="ECO:0000259" key="23">
    <source>
        <dbReference type="Pfam" id="PF02932"/>
    </source>
</evidence>
<comment type="caution">
    <text evidence="24">The sequence shown here is derived from an EMBL/GenBank/DDBJ whole genome shotgun (WGS) entry which is preliminary data.</text>
</comment>
<feature type="signal peptide" evidence="20">
    <location>
        <begin position="1"/>
        <end position="17"/>
    </location>
</feature>
<feature type="transmembrane region" description="Helical" evidence="20">
    <location>
        <begin position="297"/>
        <end position="314"/>
    </location>
</feature>
<dbReference type="InterPro" id="IPR036734">
    <property type="entry name" value="Neur_chan_lig-bd_sf"/>
</dbReference>
<evidence type="ECO:0000256" key="17">
    <source>
        <dbReference type="ARBA" id="ARBA00036239"/>
    </source>
</evidence>
<keyword evidence="10" id="KW-0675">Receptor</keyword>
<feature type="chain" id="PRO_5025715294" description="Neurotransmitter-gated ion-channel ligand-binding domain-containing protein" evidence="20">
    <location>
        <begin position="18"/>
        <end position="472"/>
    </location>
</feature>
<keyword evidence="14 20" id="KW-0407">Ion channel</keyword>
<organism evidence="24 25">
    <name type="scientific">Perca fluviatilis</name>
    <name type="common">European perch</name>
    <dbReference type="NCBI Taxonomy" id="8168"/>
    <lineage>
        <taxon>Eukaryota</taxon>
        <taxon>Metazoa</taxon>
        <taxon>Chordata</taxon>
        <taxon>Craniata</taxon>
        <taxon>Vertebrata</taxon>
        <taxon>Euteleostomi</taxon>
        <taxon>Actinopterygii</taxon>
        <taxon>Neopterygii</taxon>
        <taxon>Teleostei</taxon>
        <taxon>Neoteleostei</taxon>
        <taxon>Acanthomorphata</taxon>
        <taxon>Eupercaria</taxon>
        <taxon>Perciformes</taxon>
        <taxon>Percoidei</taxon>
        <taxon>Percidae</taxon>
        <taxon>Percinae</taxon>
        <taxon>Perca</taxon>
    </lineage>
</organism>
<evidence type="ECO:0000256" key="15">
    <source>
        <dbReference type="ARBA" id="ARBA00034104"/>
    </source>
</evidence>
<evidence type="ECO:0000256" key="21">
    <source>
        <dbReference type="SAM" id="Coils"/>
    </source>
</evidence>
<evidence type="ECO:0000256" key="3">
    <source>
        <dbReference type="ARBA" id="ARBA00022692"/>
    </source>
</evidence>
<dbReference type="Gene3D" id="1.20.58.390">
    <property type="entry name" value="Neurotransmitter-gated ion-channel transmembrane domain"/>
    <property type="match status" value="1"/>
</dbReference>
<evidence type="ECO:0000256" key="16">
    <source>
        <dbReference type="ARBA" id="ARBA00034430"/>
    </source>
</evidence>
<comment type="catalytic activity">
    <reaction evidence="17">
        <text>Na(+)(in) = Na(+)(out)</text>
        <dbReference type="Rhea" id="RHEA:34963"/>
        <dbReference type="ChEBI" id="CHEBI:29101"/>
    </reaction>
</comment>
<evidence type="ECO:0000256" key="8">
    <source>
        <dbReference type="ARBA" id="ARBA00023136"/>
    </source>
</evidence>
<comment type="subcellular location">
    <subcellularLocation>
        <location evidence="15">Postsynaptic cell membrane</location>
        <topology evidence="15">Multi-pass membrane protein</topology>
    </subcellularLocation>
</comment>
<dbReference type="GO" id="GO:0005230">
    <property type="term" value="F:extracellular ligand-gated monoatomic ion channel activity"/>
    <property type="evidence" value="ECO:0007669"/>
    <property type="project" value="InterPro"/>
</dbReference>
<dbReference type="FunFam" id="1.20.58.390:FF:000103">
    <property type="entry name" value="Si:ch211-256e16.10"/>
    <property type="match status" value="1"/>
</dbReference>
<dbReference type="GO" id="GO:0045211">
    <property type="term" value="C:postsynaptic membrane"/>
    <property type="evidence" value="ECO:0007669"/>
    <property type="project" value="UniProtKB-SubCell"/>
</dbReference>
<keyword evidence="3 20" id="KW-0812">Transmembrane</keyword>
<evidence type="ECO:0000256" key="9">
    <source>
        <dbReference type="ARBA" id="ARBA00023157"/>
    </source>
</evidence>
<evidence type="ECO:0000256" key="19">
    <source>
        <dbReference type="ARBA" id="ARBA00037540"/>
    </source>
</evidence>
<sequence length="472" mass="54649">MMLAGFLFLLLLTGGSPFRFPDQSEHSDDQQMSSYTVKENLDSGEISRKTCSYQDVLDYLKLNKNNDMYTMTRPVKDFKNRTWVHLQIVIYGILDVREIEQTFIPYVWIYMKWQNEHIRWFPPAFCGIEQVVVPTKLLWKPDLTIEEMTEKDKAPPSPYLTIDWKGDVTLRNDLMIVSSCKMQVYKFPFDVQSCNLSFKSAAYSDDEITFETIKDGFKNTEWTHQLMRAQYEWLFISLTVNNKTVNDLIYNQSMIVYTIKMKRRSVLYIANFLVPIMFFFCLDLASFLISDSGGEKLGFKVTVLLAVTVMQLLLNEILPSSSDRVPLIAVYCIGMFGLMMLSLLETILVMHLMEKDSASQDNEAEMKKWTHCACVCDVSADEPPSELLSLAREGNSSQLTNESNALEKVSDELREVEKTLLLLLNSRKEDGKPGYWTRVAKTINKVFFIFYVTVTCLFLVVIFFKWNYAPDE</sequence>
<evidence type="ECO:0000256" key="12">
    <source>
        <dbReference type="ARBA" id="ARBA00023257"/>
    </source>
</evidence>
<evidence type="ECO:0000256" key="11">
    <source>
        <dbReference type="ARBA" id="ARBA00023180"/>
    </source>
</evidence>
<keyword evidence="6" id="KW-0770">Synapse</keyword>
<keyword evidence="1 20" id="KW-0813">Transport</keyword>
<dbReference type="Pfam" id="PF02931">
    <property type="entry name" value="Neur_chan_LBD"/>
    <property type="match status" value="1"/>
</dbReference>
<evidence type="ECO:0000256" key="2">
    <source>
        <dbReference type="ARBA" id="ARBA00022475"/>
    </source>
</evidence>
<feature type="transmembrane region" description="Helical" evidence="20">
    <location>
        <begin position="266"/>
        <end position="285"/>
    </location>
</feature>
<dbReference type="PROSITE" id="PS00236">
    <property type="entry name" value="NEUROTR_ION_CHANNEL"/>
    <property type="match status" value="1"/>
</dbReference>
<evidence type="ECO:0000256" key="4">
    <source>
        <dbReference type="ARBA" id="ARBA00022729"/>
    </source>
</evidence>
<feature type="transmembrane region" description="Helical" evidence="20">
    <location>
        <begin position="326"/>
        <end position="350"/>
    </location>
</feature>
<comment type="function">
    <text evidence="19">Forms serotonin (5-hydroxytryptamine/5-HT3)-activated cation-selective channel complexes, which when activated cause fast, depolarizing responses in neurons.</text>
</comment>
<evidence type="ECO:0000259" key="22">
    <source>
        <dbReference type="Pfam" id="PF02931"/>
    </source>
</evidence>
<dbReference type="Pfam" id="PF02932">
    <property type="entry name" value="Neur_chan_memb"/>
    <property type="match status" value="1"/>
</dbReference>
<keyword evidence="13" id="KW-1071">Ligand-gated ion channel</keyword>
<dbReference type="InterPro" id="IPR006201">
    <property type="entry name" value="Neur_channel"/>
</dbReference>
<feature type="domain" description="Neurotransmitter-gated ion-channel ligand-binding" evidence="22">
    <location>
        <begin position="71"/>
        <end position="264"/>
    </location>
</feature>
<dbReference type="GO" id="GO:0004888">
    <property type="term" value="F:transmembrane signaling receptor activity"/>
    <property type="evidence" value="ECO:0007669"/>
    <property type="project" value="InterPro"/>
</dbReference>
<dbReference type="InterPro" id="IPR049944">
    <property type="entry name" value="LGIC_TM_5-HT3"/>
</dbReference>
<dbReference type="SUPFAM" id="SSF90112">
    <property type="entry name" value="Neurotransmitter-gated ion-channel transmembrane pore"/>
    <property type="match status" value="1"/>
</dbReference>
<evidence type="ECO:0000256" key="1">
    <source>
        <dbReference type="ARBA" id="ARBA00022448"/>
    </source>
</evidence>
<comment type="catalytic activity">
    <reaction evidence="16">
        <text>K(+)(in) = K(+)(out)</text>
        <dbReference type="Rhea" id="RHEA:29463"/>
        <dbReference type="ChEBI" id="CHEBI:29103"/>
    </reaction>
</comment>
<keyword evidence="11" id="KW-0325">Glycoprotein</keyword>
<keyword evidence="2" id="KW-1003">Cell membrane</keyword>
<evidence type="ECO:0000256" key="10">
    <source>
        <dbReference type="ARBA" id="ARBA00023170"/>
    </source>
</evidence>
<evidence type="ECO:0008006" key="26">
    <source>
        <dbReference type="Google" id="ProtNLM"/>
    </source>
</evidence>
<dbReference type="AlphaFoldDB" id="A0A6A5E3K8"/>
<comment type="similarity">
    <text evidence="20">Belongs to the ligand-gated ion channel (TC 1.A.9) family.</text>
</comment>
<keyword evidence="8 20" id="KW-0472">Membrane</keyword>
<dbReference type="PRINTS" id="PR00252">
    <property type="entry name" value="NRIONCHANNEL"/>
</dbReference>
<keyword evidence="4 20" id="KW-0732">Signal</keyword>
<protein>
    <recommendedName>
        <fullName evidence="26">Neurotransmitter-gated ion-channel ligand-binding domain-containing protein</fullName>
    </recommendedName>
</protein>
<proteinExistence type="inferred from homology"/>
<keyword evidence="21" id="KW-0175">Coiled coil</keyword>
<dbReference type="SUPFAM" id="SSF63712">
    <property type="entry name" value="Nicotinic receptor ligand binding domain-like"/>
    <property type="match status" value="1"/>
</dbReference>
<keyword evidence="5 20" id="KW-1133">Transmembrane helix</keyword>
<reference evidence="24 25" key="1">
    <citation type="submission" date="2019-06" db="EMBL/GenBank/DDBJ databases">
        <title>A chromosome-scale genome assembly of the European perch, Perca fluviatilis.</title>
        <authorList>
            <person name="Roques C."/>
            <person name="Zahm M."/>
            <person name="Cabau C."/>
            <person name="Klopp C."/>
            <person name="Bouchez O."/>
            <person name="Donnadieu C."/>
            <person name="Kuhl H."/>
            <person name="Gislard M."/>
            <person name="Guendouz S."/>
            <person name="Journot L."/>
            <person name="Haffray P."/>
            <person name="Bestin A."/>
            <person name="Morvezen R."/>
            <person name="Feron R."/>
            <person name="Wen M."/>
            <person name="Jouanno E."/>
            <person name="Herpin A."/>
            <person name="Schartl M."/>
            <person name="Postlethwait J."/>
            <person name="Schaerlinger B."/>
            <person name="Chardard D."/>
            <person name="Lecocq T."/>
            <person name="Poncet C."/>
            <person name="Jaffrelo L."/>
            <person name="Lampietro C."/>
            <person name="Guiguen Y."/>
        </authorList>
    </citation>
    <scope>NUCLEOTIDE SEQUENCE [LARGE SCALE GENOMIC DNA]</scope>
    <source>
        <tissue evidence="24">Blood</tissue>
    </source>
</reference>
<evidence type="ECO:0000256" key="7">
    <source>
        <dbReference type="ARBA" id="ARBA00023065"/>
    </source>
</evidence>
<evidence type="ECO:0000256" key="18">
    <source>
        <dbReference type="ARBA" id="ARBA00036634"/>
    </source>
</evidence>